<dbReference type="AlphaFoldDB" id="A0AAD2A634"/>
<protein>
    <submittedName>
        <fullName evidence="9">Uncharacterized protein</fullName>
    </submittedName>
</protein>
<dbReference type="PANTHER" id="PTHR48000">
    <property type="entry name" value="OS09G0431300 PROTEIN"/>
    <property type="match status" value="1"/>
</dbReference>
<dbReference type="SMART" id="SM00717">
    <property type="entry name" value="SANT"/>
    <property type="match status" value="2"/>
</dbReference>
<proteinExistence type="predicted"/>
<sequence length="330" mass="37441">MGRAPCCDKANVKKGPWSPEEDAKLKAYIEKYGTGGNWIALPQKIGLRRCGKSCRLRWLNYLRPNIKHGGFTEEEDSIICNLYISIGSRWSVIAAQLPGRTDNDIKNYWNTRLKKKLLGRHKQSTHASRLSIADDQSPKGVDDNAYLQNLSSSALERLQLHVQLQGLQNPFSFYNNPALWPKLNPQKMIQNLQYSLNENQNIIMPQAPHSPNPTAVRLQQEYCTMNNFKVTEQLNTNTDIDTGVKTGSTYTQSELDDFLSKEAANVQPTESQIAEFDCFRNVEWWSNEFDYSSRSGDSASFLHQSEEMCQEYGLGTLGYNLQNLSQTGSI</sequence>
<dbReference type="Gene3D" id="1.10.10.60">
    <property type="entry name" value="Homeodomain-like"/>
    <property type="match status" value="2"/>
</dbReference>
<dbReference type="GO" id="GO:0005634">
    <property type="term" value="C:nucleus"/>
    <property type="evidence" value="ECO:0007669"/>
    <property type="project" value="UniProtKB-SubCell"/>
</dbReference>
<dbReference type="InterPro" id="IPR017930">
    <property type="entry name" value="Myb_dom"/>
</dbReference>
<gene>
    <name evidence="9" type="ORF">FPE_LOCUS27070</name>
</gene>
<evidence type="ECO:0000256" key="3">
    <source>
        <dbReference type="ARBA" id="ARBA00023015"/>
    </source>
</evidence>
<dbReference type="SUPFAM" id="SSF46689">
    <property type="entry name" value="Homeodomain-like"/>
    <property type="match status" value="1"/>
</dbReference>
<evidence type="ECO:0000313" key="10">
    <source>
        <dbReference type="Proteomes" id="UP000834106"/>
    </source>
</evidence>
<accession>A0AAD2A634</accession>
<dbReference type="EMBL" id="OU503052">
    <property type="protein sequence ID" value="CAI9779640.1"/>
    <property type="molecule type" value="Genomic_DNA"/>
</dbReference>
<dbReference type="InterPro" id="IPR009057">
    <property type="entry name" value="Homeodomain-like_sf"/>
</dbReference>
<feature type="domain" description="Myb-like" evidence="7">
    <location>
        <begin position="63"/>
        <end position="113"/>
    </location>
</feature>
<evidence type="ECO:0000256" key="6">
    <source>
        <dbReference type="ARBA" id="ARBA00023242"/>
    </source>
</evidence>
<dbReference type="GO" id="GO:0003677">
    <property type="term" value="F:DNA binding"/>
    <property type="evidence" value="ECO:0007669"/>
    <property type="project" value="UniProtKB-KW"/>
</dbReference>
<feature type="domain" description="HTH myb-type" evidence="8">
    <location>
        <begin position="9"/>
        <end position="66"/>
    </location>
</feature>
<keyword evidence="4" id="KW-0238">DNA-binding</keyword>
<evidence type="ECO:0000256" key="4">
    <source>
        <dbReference type="ARBA" id="ARBA00023125"/>
    </source>
</evidence>
<reference evidence="9" key="1">
    <citation type="submission" date="2023-05" db="EMBL/GenBank/DDBJ databases">
        <authorList>
            <person name="Huff M."/>
        </authorList>
    </citation>
    <scope>NUCLEOTIDE SEQUENCE</scope>
</reference>
<comment type="subcellular location">
    <subcellularLocation>
        <location evidence="1">Nucleus</location>
    </subcellularLocation>
</comment>
<dbReference type="Pfam" id="PF00249">
    <property type="entry name" value="Myb_DNA-binding"/>
    <property type="match status" value="2"/>
</dbReference>
<evidence type="ECO:0000256" key="5">
    <source>
        <dbReference type="ARBA" id="ARBA00023163"/>
    </source>
</evidence>
<dbReference type="PANTHER" id="PTHR48000:SF46">
    <property type="entry name" value="TRANSCRIPTION FACTOR MYB36"/>
    <property type="match status" value="1"/>
</dbReference>
<dbReference type="InterPro" id="IPR001005">
    <property type="entry name" value="SANT/Myb"/>
</dbReference>
<dbReference type="Proteomes" id="UP000834106">
    <property type="component" value="Chromosome 17"/>
</dbReference>
<keyword evidence="2" id="KW-0677">Repeat</keyword>
<keyword evidence="10" id="KW-1185">Reference proteome</keyword>
<dbReference type="PROSITE" id="PS50090">
    <property type="entry name" value="MYB_LIKE"/>
    <property type="match status" value="2"/>
</dbReference>
<keyword evidence="3" id="KW-0805">Transcription regulation</keyword>
<organism evidence="9 10">
    <name type="scientific">Fraxinus pennsylvanica</name>
    <dbReference type="NCBI Taxonomy" id="56036"/>
    <lineage>
        <taxon>Eukaryota</taxon>
        <taxon>Viridiplantae</taxon>
        <taxon>Streptophyta</taxon>
        <taxon>Embryophyta</taxon>
        <taxon>Tracheophyta</taxon>
        <taxon>Spermatophyta</taxon>
        <taxon>Magnoliopsida</taxon>
        <taxon>eudicotyledons</taxon>
        <taxon>Gunneridae</taxon>
        <taxon>Pentapetalae</taxon>
        <taxon>asterids</taxon>
        <taxon>lamiids</taxon>
        <taxon>Lamiales</taxon>
        <taxon>Oleaceae</taxon>
        <taxon>Oleeae</taxon>
        <taxon>Fraxinus</taxon>
    </lineage>
</organism>
<feature type="domain" description="HTH myb-type" evidence="8">
    <location>
        <begin position="67"/>
        <end position="117"/>
    </location>
</feature>
<dbReference type="FunFam" id="1.10.10.60:FF:000222">
    <property type="entry name" value="Transcription factor MYB36"/>
    <property type="match status" value="1"/>
</dbReference>
<dbReference type="CDD" id="cd00167">
    <property type="entry name" value="SANT"/>
    <property type="match status" value="2"/>
</dbReference>
<feature type="domain" description="Myb-like" evidence="7">
    <location>
        <begin position="9"/>
        <end position="62"/>
    </location>
</feature>
<evidence type="ECO:0000259" key="8">
    <source>
        <dbReference type="PROSITE" id="PS51294"/>
    </source>
</evidence>
<evidence type="ECO:0000313" key="9">
    <source>
        <dbReference type="EMBL" id="CAI9779640.1"/>
    </source>
</evidence>
<evidence type="ECO:0000256" key="2">
    <source>
        <dbReference type="ARBA" id="ARBA00022737"/>
    </source>
</evidence>
<keyword evidence="6" id="KW-0539">Nucleus</keyword>
<dbReference type="PROSITE" id="PS51294">
    <property type="entry name" value="HTH_MYB"/>
    <property type="match status" value="2"/>
</dbReference>
<evidence type="ECO:0000256" key="1">
    <source>
        <dbReference type="ARBA" id="ARBA00004123"/>
    </source>
</evidence>
<dbReference type="FunFam" id="1.10.10.60:FF:000015">
    <property type="entry name" value="Transcription factor RAX3"/>
    <property type="match status" value="1"/>
</dbReference>
<keyword evidence="5" id="KW-0804">Transcription</keyword>
<name>A0AAD2A634_9LAMI</name>
<evidence type="ECO:0000259" key="7">
    <source>
        <dbReference type="PROSITE" id="PS50090"/>
    </source>
</evidence>